<evidence type="ECO:0000256" key="1">
    <source>
        <dbReference type="SAM" id="MobiDB-lite"/>
    </source>
</evidence>
<feature type="compositionally biased region" description="Low complexity" evidence="1">
    <location>
        <begin position="90"/>
        <end position="106"/>
    </location>
</feature>
<accession>A0A254N6M2</accession>
<dbReference type="RefSeq" id="WP_088483906.1">
    <property type="nucleotide sequence ID" value="NZ_NISI01000005.1"/>
</dbReference>
<keyword evidence="3" id="KW-1185">Reference proteome</keyword>
<proteinExistence type="predicted"/>
<dbReference type="AlphaFoldDB" id="A0A254N6M2"/>
<organism evidence="2 3">
    <name type="scientific">Roseateles puraquae</name>
    <dbReference type="NCBI Taxonomy" id="431059"/>
    <lineage>
        <taxon>Bacteria</taxon>
        <taxon>Pseudomonadati</taxon>
        <taxon>Pseudomonadota</taxon>
        <taxon>Betaproteobacteria</taxon>
        <taxon>Burkholderiales</taxon>
        <taxon>Sphaerotilaceae</taxon>
        <taxon>Roseateles</taxon>
    </lineage>
</organism>
<comment type="caution">
    <text evidence="2">The sequence shown here is derived from an EMBL/GenBank/DDBJ whole genome shotgun (WGS) entry which is preliminary data.</text>
</comment>
<gene>
    <name evidence="2" type="ORF">CDO81_14375</name>
</gene>
<dbReference type="EMBL" id="NISI01000005">
    <property type="protein sequence ID" value="OWR03669.1"/>
    <property type="molecule type" value="Genomic_DNA"/>
</dbReference>
<sequence length="177" mass="18548">MKIADLALRPSRRQLILFGALGLSLAATAWVASREDEAPVLPAPRRSAAAGRPTAAATDWPAPLSAARRAWPALPPQARAAWGDKPSAAPTVVTTETGASTSAEAEAPPPPAFPYQLVGRMTDTRARVVLHGPQRSLVLGVGEVVDGQWRIEAIEPAGLRVQPLPDGPSQFIAFSPS</sequence>
<feature type="region of interest" description="Disordered" evidence="1">
    <location>
        <begin position="76"/>
        <end position="111"/>
    </location>
</feature>
<dbReference type="Proteomes" id="UP000197446">
    <property type="component" value="Unassembled WGS sequence"/>
</dbReference>
<reference evidence="2 3" key="1">
    <citation type="journal article" date="2007" name="Int. J. Syst. Evol. Microbiol.">
        <title>Description of Pelomonas aquatica sp. nov. and Pelomonas puraquae sp. nov., isolated from industrial and haemodialysis water.</title>
        <authorList>
            <person name="Gomila M."/>
            <person name="Bowien B."/>
            <person name="Falsen E."/>
            <person name="Moore E.R."/>
            <person name="Lalucat J."/>
        </authorList>
    </citation>
    <scope>NUCLEOTIDE SEQUENCE [LARGE SCALE GENOMIC DNA]</scope>
    <source>
        <strain evidence="2 3">CCUG 52769</strain>
    </source>
</reference>
<protein>
    <submittedName>
        <fullName evidence="2">Uncharacterized protein</fullName>
    </submittedName>
</protein>
<dbReference type="OrthoDB" id="9182900at2"/>
<evidence type="ECO:0000313" key="2">
    <source>
        <dbReference type="EMBL" id="OWR03669.1"/>
    </source>
</evidence>
<name>A0A254N6M2_9BURK</name>
<evidence type="ECO:0000313" key="3">
    <source>
        <dbReference type="Proteomes" id="UP000197446"/>
    </source>
</evidence>